<keyword evidence="1" id="KW-0489">Methyltransferase</keyword>
<dbReference type="InterPro" id="IPR023451">
    <property type="entry name" value="Thymidate_synth/dCMP_Mease_dom"/>
</dbReference>
<accession>A0ABT3C373</accession>
<keyword evidence="5" id="KW-1185">Reference proteome</keyword>
<dbReference type="InterPro" id="IPR036926">
    <property type="entry name" value="Thymidate_synth/dCMP_Mease_sf"/>
</dbReference>
<dbReference type="Gene3D" id="3.30.572.10">
    <property type="entry name" value="Thymidylate synthase/dCMP hydroxymethylase domain"/>
    <property type="match status" value="1"/>
</dbReference>
<gene>
    <name evidence="4" type="ORF">OH718_23445</name>
</gene>
<proteinExistence type="predicted"/>
<evidence type="ECO:0000259" key="3">
    <source>
        <dbReference type="Pfam" id="PF00303"/>
    </source>
</evidence>
<sequence length="310" mass="35767">MHVFSGESINSVYLSALKRFGETKPQVSDSRVGQVFDLGPAYFEFTNPRDQFLTLRNRNYNPYFAIIEAAWVLNGDNNLDELNEVIKGYDQYSDDGHSLNGAYGYRIRKYFGKDQMASAIRLLSTEHNSRRAVITLYCPDDLDNNTSRDIPCNISICFKVRNKQLDMTVMNRSNDVFLGVPYNAFVFNTIQRYMAMKLGLPLGVQRHFTDSLHLYERDFARVDEIIETNSQEEIDAWRNVPTAEYIFESIFEESHKISRHSVSELTSDSTRNILNNYWNLRSGGSKLDFIDGLPYDNFGISSKLWAESKK</sequence>
<dbReference type="SUPFAM" id="SSF55831">
    <property type="entry name" value="Thymidylate synthase/dCMP hydroxymethylase"/>
    <property type="match status" value="1"/>
</dbReference>
<protein>
    <submittedName>
        <fullName evidence="4">Thymidylate synthase</fullName>
    </submittedName>
</protein>
<comment type="caution">
    <text evidence="4">The sequence shown here is derived from an EMBL/GenBank/DDBJ whole genome shotgun (WGS) entry which is preliminary data.</text>
</comment>
<dbReference type="PANTHER" id="PTHR11548:SF1">
    <property type="entry name" value="THYMIDYLATE SYNTHASE 1"/>
    <property type="match status" value="1"/>
</dbReference>
<evidence type="ECO:0000256" key="1">
    <source>
        <dbReference type="ARBA" id="ARBA00022603"/>
    </source>
</evidence>
<dbReference type="Proteomes" id="UP001207294">
    <property type="component" value="Unassembled WGS sequence"/>
</dbReference>
<dbReference type="PANTHER" id="PTHR11548">
    <property type="entry name" value="THYMIDYLATE SYNTHASE 1"/>
    <property type="match status" value="1"/>
</dbReference>
<reference evidence="4 5" key="1">
    <citation type="submission" date="2022-10" db="EMBL/GenBank/DDBJ databases">
        <title>Characterization of Pseudomonas capsici strains from pepper and tomato in Georgia.</title>
        <authorList>
            <person name="Zhao M."/>
            <person name="Dutta B."/>
        </authorList>
    </citation>
    <scope>NUCLEOTIDE SEQUENCE [LARGE SCALE GENOMIC DNA]</scope>
    <source>
        <strain evidence="4 5">Pc20-5</strain>
    </source>
</reference>
<dbReference type="CDD" id="cd00351">
    <property type="entry name" value="TS_Pyrimidine_HMase"/>
    <property type="match status" value="1"/>
</dbReference>
<dbReference type="EMBL" id="JAOXML010000029">
    <property type="protein sequence ID" value="MCV4379559.1"/>
    <property type="molecule type" value="Genomic_DNA"/>
</dbReference>
<keyword evidence="2" id="KW-0808">Transferase</keyword>
<feature type="domain" description="Thymidylate synthase/dCMP hydroxymethylase" evidence="3">
    <location>
        <begin position="43"/>
        <end position="232"/>
    </location>
</feature>
<dbReference type="RefSeq" id="WP_263943457.1">
    <property type="nucleotide sequence ID" value="NZ_JAOXMH010000028.1"/>
</dbReference>
<evidence type="ECO:0000313" key="5">
    <source>
        <dbReference type="Proteomes" id="UP001207294"/>
    </source>
</evidence>
<evidence type="ECO:0000256" key="2">
    <source>
        <dbReference type="ARBA" id="ARBA00022679"/>
    </source>
</evidence>
<organism evidence="4 5">
    <name type="scientific">Pseudomonas capsici</name>
    <dbReference type="NCBI Taxonomy" id="2810614"/>
    <lineage>
        <taxon>Bacteria</taxon>
        <taxon>Pseudomonadati</taxon>
        <taxon>Pseudomonadota</taxon>
        <taxon>Gammaproteobacteria</taxon>
        <taxon>Pseudomonadales</taxon>
        <taxon>Pseudomonadaceae</taxon>
        <taxon>Pseudomonas</taxon>
    </lineage>
</organism>
<dbReference type="Pfam" id="PF00303">
    <property type="entry name" value="Thymidylat_synt"/>
    <property type="match status" value="1"/>
</dbReference>
<dbReference type="InterPro" id="IPR045097">
    <property type="entry name" value="Thymidate_synth/dCMP_Mease"/>
</dbReference>
<evidence type="ECO:0000313" key="4">
    <source>
        <dbReference type="EMBL" id="MCV4379559.1"/>
    </source>
</evidence>
<name>A0ABT3C373_9PSED</name>